<dbReference type="GeneID" id="92037794"/>
<dbReference type="PANTHER" id="PTHR42737:SF2">
    <property type="entry name" value="GLUTATHIONE REDUCTASE"/>
    <property type="match status" value="1"/>
</dbReference>
<evidence type="ECO:0000256" key="9">
    <source>
        <dbReference type="ARBA" id="ARBA00023284"/>
    </source>
</evidence>
<dbReference type="RefSeq" id="XP_066674507.1">
    <property type="nucleotide sequence ID" value="XM_066804734.1"/>
</dbReference>
<keyword evidence="12" id="KW-0963">Cytoplasm</keyword>
<keyword evidence="7 11" id="KW-0560">Oxidoreductase</keyword>
<dbReference type="Gene3D" id="3.50.50.60">
    <property type="entry name" value="FAD/NAD(P)-binding domain"/>
    <property type="match status" value="2"/>
</dbReference>
<comment type="cofactor">
    <cofactor evidence="1 12">
        <name>FAD</name>
        <dbReference type="ChEBI" id="CHEBI:57692"/>
    </cofactor>
</comment>
<proteinExistence type="inferred from homology"/>
<accession>A0ABR1XAT2</accession>
<evidence type="ECO:0000256" key="11">
    <source>
        <dbReference type="RuleBase" id="RU003691"/>
    </source>
</evidence>
<evidence type="ECO:0000256" key="10">
    <source>
        <dbReference type="ARBA" id="ARBA00056905"/>
    </source>
</evidence>
<comment type="caution">
    <text evidence="15">The sequence shown here is derived from an EMBL/GenBank/DDBJ whole genome shotgun (WGS) entry which is preliminary data.</text>
</comment>
<evidence type="ECO:0000256" key="3">
    <source>
        <dbReference type="ARBA" id="ARBA00012607"/>
    </source>
</evidence>
<dbReference type="Gene3D" id="3.30.390.30">
    <property type="match status" value="1"/>
</dbReference>
<dbReference type="Proteomes" id="UP001433268">
    <property type="component" value="Unassembled WGS sequence"/>
</dbReference>
<dbReference type="NCBIfam" id="TIGR01421">
    <property type="entry name" value="gluta_reduc_1"/>
    <property type="match status" value="1"/>
</dbReference>
<dbReference type="PRINTS" id="PR00368">
    <property type="entry name" value="FADPNR"/>
</dbReference>
<comment type="function">
    <text evidence="10 12">Catalyzes the reduction of glutathione disulfide (GSSG) to reduced glutathione (GSH). Constitutes the major mechanism to maintain a high GSH:GSSG ratio in the cytosol.</text>
</comment>
<dbReference type="PANTHER" id="PTHR42737">
    <property type="entry name" value="GLUTATHIONE REDUCTASE"/>
    <property type="match status" value="1"/>
</dbReference>
<evidence type="ECO:0000313" key="16">
    <source>
        <dbReference type="Proteomes" id="UP001433268"/>
    </source>
</evidence>
<evidence type="ECO:0000313" key="15">
    <source>
        <dbReference type="EMBL" id="KAK8093734.1"/>
    </source>
</evidence>
<dbReference type="EC" id="1.8.1.7" evidence="3 12"/>
<organism evidence="15 16">
    <name type="scientific">Apiospora hydei</name>
    <dbReference type="NCBI Taxonomy" id="1337664"/>
    <lineage>
        <taxon>Eukaryota</taxon>
        <taxon>Fungi</taxon>
        <taxon>Dikarya</taxon>
        <taxon>Ascomycota</taxon>
        <taxon>Pezizomycotina</taxon>
        <taxon>Sordariomycetes</taxon>
        <taxon>Xylariomycetidae</taxon>
        <taxon>Amphisphaeriales</taxon>
        <taxon>Apiosporaceae</taxon>
        <taxon>Apiospora</taxon>
    </lineage>
</organism>
<evidence type="ECO:0000256" key="4">
    <source>
        <dbReference type="ARBA" id="ARBA00017111"/>
    </source>
</evidence>
<dbReference type="Pfam" id="PF07992">
    <property type="entry name" value="Pyr_redox_2"/>
    <property type="match status" value="1"/>
</dbReference>
<dbReference type="InterPro" id="IPR004099">
    <property type="entry name" value="Pyr_nucl-diS_OxRdtase_dimer"/>
</dbReference>
<dbReference type="Pfam" id="PF02852">
    <property type="entry name" value="Pyr_redox_dim"/>
    <property type="match status" value="1"/>
</dbReference>
<feature type="domain" description="Pyridine nucleotide-disulphide oxidoreductase dimerisation" evidence="13">
    <location>
        <begin position="356"/>
        <end position="467"/>
    </location>
</feature>
<evidence type="ECO:0000256" key="12">
    <source>
        <dbReference type="RuleBase" id="RU365016"/>
    </source>
</evidence>
<keyword evidence="12" id="KW-0521">NADP</keyword>
<evidence type="ECO:0000256" key="2">
    <source>
        <dbReference type="ARBA" id="ARBA00007532"/>
    </source>
</evidence>
<protein>
    <recommendedName>
        <fullName evidence="4 12">Glutathione reductase</fullName>
        <ecNumber evidence="3 12">1.8.1.7</ecNumber>
    </recommendedName>
</protein>
<reference evidence="15 16" key="1">
    <citation type="submission" date="2023-01" db="EMBL/GenBank/DDBJ databases">
        <title>Analysis of 21 Apiospora genomes using comparative genomics revels a genus with tremendous synthesis potential of carbohydrate active enzymes and secondary metabolites.</title>
        <authorList>
            <person name="Sorensen T."/>
        </authorList>
    </citation>
    <scope>NUCLEOTIDE SEQUENCE [LARGE SCALE GENOMIC DNA]</scope>
    <source>
        <strain evidence="15 16">CBS 114990</strain>
    </source>
</reference>
<comment type="subcellular location">
    <subcellularLocation>
        <location evidence="12">Cytoplasm</location>
    </subcellularLocation>
</comment>
<evidence type="ECO:0000256" key="5">
    <source>
        <dbReference type="ARBA" id="ARBA00022630"/>
    </source>
</evidence>
<dbReference type="SUPFAM" id="SSF51905">
    <property type="entry name" value="FAD/NAD(P)-binding domain"/>
    <property type="match status" value="1"/>
</dbReference>
<dbReference type="NCBIfam" id="NF004776">
    <property type="entry name" value="PRK06116.1"/>
    <property type="match status" value="1"/>
</dbReference>
<evidence type="ECO:0000256" key="7">
    <source>
        <dbReference type="ARBA" id="ARBA00023002"/>
    </source>
</evidence>
<dbReference type="PRINTS" id="PR00411">
    <property type="entry name" value="PNDRDTASEI"/>
</dbReference>
<dbReference type="InterPro" id="IPR012999">
    <property type="entry name" value="Pyr_OxRdtase_I_AS"/>
</dbReference>
<gene>
    <name evidence="15" type="ORF">PG997_000419</name>
</gene>
<comment type="similarity">
    <text evidence="2 11">Belongs to the class-I pyridine nucleotide-disulfide oxidoreductase family.</text>
</comment>
<keyword evidence="8" id="KW-1015">Disulfide bond</keyword>
<evidence type="ECO:0000256" key="8">
    <source>
        <dbReference type="ARBA" id="ARBA00023157"/>
    </source>
</evidence>
<keyword evidence="16" id="KW-1185">Reference proteome</keyword>
<dbReference type="InterPro" id="IPR036188">
    <property type="entry name" value="FAD/NAD-bd_sf"/>
</dbReference>
<comment type="catalytic activity">
    <reaction evidence="12">
        <text>2 glutathione + NADP(+) = glutathione disulfide + NADPH + H(+)</text>
        <dbReference type="Rhea" id="RHEA:11740"/>
        <dbReference type="ChEBI" id="CHEBI:15378"/>
        <dbReference type="ChEBI" id="CHEBI:57783"/>
        <dbReference type="ChEBI" id="CHEBI:57925"/>
        <dbReference type="ChEBI" id="CHEBI:58297"/>
        <dbReference type="ChEBI" id="CHEBI:58349"/>
        <dbReference type="EC" id="1.8.1.7"/>
    </reaction>
</comment>
<dbReference type="InterPro" id="IPR023753">
    <property type="entry name" value="FAD/NAD-binding_dom"/>
</dbReference>
<keyword evidence="9 11" id="KW-0676">Redox-active center</keyword>
<dbReference type="InterPro" id="IPR006322">
    <property type="entry name" value="Glutathione_Rdtase_euk/bac"/>
</dbReference>
<evidence type="ECO:0000259" key="14">
    <source>
        <dbReference type="Pfam" id="PF07992"/>
    </source>
</evidence>
<evidence type="ECO:0000259" key="13">
    <source>
        <dbReference type="Pfam" id="PF02852"/>
    </source>
</evidence>
<evidence type="ECO:0000256" key="1">
    <source>
        <dbReference type="ARBA" id="ARBA00001974"/>
    </source>
</evidence>
<keyword evidence="6 11" id="KW-0274">FAD</keyword>
<evidence type="ECO:0000256" key="6">
    <source>
        <dbReference type="ARBA" id="ARBA00022827"/>
    </source>
</evidence>
<dbReference type="InterPro" id="IPR001100">
    <property type="entry name" value="Pyr_nuc-diS_OxRdtase"/>
</dbReference>
<dbReference type="EMBL" id="JAQQWN010000002">
    <property type="protein sequence ID" value="KAK8093734.1"/>
    <property type="molecule type" value="Genomic_DNA"/>
</dbReference>
<name>A0ABR1XAT2_9PEZI</name>
<dbReference type="InterPro" id="IPR046952">
    <property type="entry name" value="GSHR/TRXR-like"/>
</dbReference>
<dbReference type="PIRSF" id="PIRSF000350">
    <property type="entry name" value="Mercury_reductase_MerA"/>
    <property type="match status" value="1"/>
</dbReference>
<dbReference type="PROSITE" id="PS00076">
    <property type="entry name" value="PYRIDINE_REDOX_1"/>
    <property type="match status" value="1"/>
</dbReference>
<keyword evidence="5 11" id="KW-0285">Flavoprotein</keyword>
<dbReference type="InterPro" id="IPR016156">
    <property type="entry name" value="FAD/NAD-linked_Rdtase_dimer_sf"/>
</dbReference>
<dbReference type="SUPFAM" id="SSF55424">
    <property type="entry name" value="FAD/NAD-linked reductases, dimerisation (C-terminal) domain"/>
    <property type="match status" value="1"/>
</dbReference>
<feature type="domain" description="FAD/NAD(P)-binding" evidence="14">
    <location>
        <begin position="9"/>
        <end position="333"/>
    </location>
</feature>
<sequence length="469" mass="51123">MAPISKETDYLVLGGGSGGLASARMAAGKFGAKAMIIEGGRLGGTCVNVGCVPKKVTFNAAMLAEMMHDAKAYGFSVEETKPFDFTSFKHKRDAYVKRLNGIYERNLNNDQVEYVRGWAKLLSKNEVEVTMEDGTKETVRAKKILVAVGGNPTIYPSDIPGSDLGTNSDGFFDIETLPKKVALVGAGYIAVEFAGMFNALGTETHLFIRHKTFLRTFDPMIQEGVTNEYERLGIHLHKESKQTKVEKDSNGKLTIHYSDSNGEGKLDGVDHLIWAIGRTPATQNLGLEKAGVKMNDMGHIIADDFQNTNVENVYALGDVCGKAELTPVAIAAGRRLAERLFGPEQFHTAHLDYSNIPSVVFAHPEVGSIGLTEPQAEEKYGKENLKIYKTNFTAMYYAMMEPEDKGPTKYKLICTGPEEKVVGLHIMGLGSGEMLQGFGVAMKMGATKKDFDSCVAIHPTSAEELVTLK</sequence>